<evidence type="ECO:0000313" key="1">
    <source>
        <dbReference type="EMBL" id="WNZ25933.1"/>
    </source>
</evidence>
<protein>
    <submittedName>
        <fullName evidence="1">Uncharacterized protein</fullName>
    </submittedName>
</protein>
<gene>
    <name evidence="1" type="ORF">HJG54_25965</name>
</gene>
<accession>A0AA96WIG0</accession>
<dbReference type="AlphaFoldDB" id="A0AA96WIG0"/>
<sequence>MKSYFKQHEQSDTSRRSSFWQALRAVWQRFVDFMYDKSDSLLPPEPGQTRKYRERQQGLIDPAAFLPSIEAERQWLEEIYRNS</sequence>
<organism evidence="1">
    <name type="scientific">Leptolyngbya sp. NK1-12</name>
    <dbReference type="NCBI Taxonomy" id="2547451"/>
    <lineage>
        <taxon>Bacteria</taxon>
        <taxon>Bacillati</taxon>
        <taxon>Cyanobacteriota</taxon>
        <taxon>Cyanophyceae</taxon>
        <taxon>Leptolyngbyales</taxon>
        <taxon>Leptolyngbyaceae</taxon>
        <taxon>Leptolyngbya group</taxon>
        <taxon>Leptolyngbya</taxon>
    </lineage>
</organism>
<reference evidence="1" key="1">
    <citation type="submission" date="2020-05" db="EMBL/GenBank/DDBJ databases">
        <authorList>
            <person name="Zhu T."/>
            <person name="Keshari N."/>
            <person name="Lu X."/>
        </authorList>
    </citation>
    <scope>NUCLEOTIDE SEQUENCE</scope>
    <source>
        <strain evidence="1">NK1-12</strain>
    </source>
</reference>
<dbReference type="RefSeq" id="WP_316432124.1">
    <property type="nucleotide sequence ID" value="NZ_CP053586.1"/>
</dbReference>
<name>A0AA96WIG0_9CYAN</name>
<dbReference type="EMBL" id="CP053586">
    <property type="protein sequence ID" value="WNZ25933.1"/>
    <property type="molecule type" value="Genomic_DNA"/>
</dbReference>
<proteinExistence type="predicted"/>